<dbReference type="AlphaFoldDB" id="A0A0E9SXE7"/>
<accession>A0A0E9SXE7</accession>
<organism evidence="1">
    <name type="scientific">Anguilla anguilla</name>
    <name type="common">European freshwater eel</name>
    <name type="synonym">Muraena anguilla</name>
    <dbReference type="NCBI Taxonomy" id="7936"/>
    <lineage>
        <taxon>Eukaryota</taxon>
        <taxon>Metazoa</taxon>
        <taxon>Chordata</taxon>
        <taxon>Craniata</taxon>
        <taxon>Vertebrata</taxon>
        <taxon>Euteleostomi</taxon>
        <taxon>Actinopterygii</taxon>
        <taxon>Neopterygii</taxon>
        <taxon>Teleostei</taxon>
        <taxon>Anguilliformes</taxon>
        <taxon>Anguillidae</taxon>
        <taxon>Anguilla</taxon>
    </lineage>
</organism>
<evidence type="ECO:0000313" key="1">
    <source>
        <dbReference type="EMBL" id="JAH46034.1"/>
    </source>
</evidence>
<name>A0A0E9SXE7_ANGAN</name>
<reference evidence="1" key="2">
    <citation type="journal article" date="2015" name="Fish Shellfish Immunol.">
        <title>Early steps in the European eel (Anguilla anguilla)-Vibrio vulnificus interaction in the gills: Role of the RtxA13 toxin.</title>
        <authorList>
            <person name="Callol A."/>
            <person name="Pajuelo D."/>
            <person name="Ebbesson L."/>
            <person name="Teles M."/>
            <person name="MacKenzie S."/>
            <person name="Amaro C."/>
        </authorList>
    </citation>
    <scope>NUCLEOTIDE SEQUENCE</scope>
</reference>
<sequence>MARAASCIRPNELSCNASLTSPAWPQV</sequence>
<proteinExistence type="predicted"/>
<reference evidence="1" key="1">
    <citation type="submission" date="2014-11" db="EMBL/GenBank/DDBJ databases">
        <authorList>
            <person name="Amaro Gonzalez C."/>
        </authorList>
    </citation>
    <scope>NUCLEOTIDE SEQUENCE</scope>
</reference>
<dbReference type="EMBL" id="GBXM01062543">
    <property type="protein sequence ID" value="JAH46034.1"/>
    <property type="molecule type" value="Transcribed_RNA"/>
</dbReference>
<protein>
    <submittedName>
        <fullName evidence="1">Uncharacterized protein</fullName>
    </submittedName>
</protein>